<protein>
    <submittedName>
        <fullName evidence="2">Twin-arginine translocation pathway signal protein</fullName>
    </submittedName>
</protein>
<dbReference type="OrthoDB" id="9801383at2"/>
<dbReference type="PANTHER" id="PTHR35399:SF2">
    <property type="entry name" value="DUF839 DOMAIN-CONTAINING PROTEIN"/>
    <property type="match status" value="1"/>
</dbReference>
<evidence type="ECO:0000256" key="1">
    <source>
        <dbReference type="SAM" id="MobiDB-lite"/>
    </source>
</evidence>
<dbReference type="Pfam" id="PF05787">
    <property type="entry name" value="PhoX"/>
    <property type="match status" value="1"/>
</dbReference>
<sequence length="743" mass="81560">MKGHLHPKNNVTINPSGNESILDVIGRVSMKRRRFITTTAAATAATVFSDIAISGFLQTVEAATVPAGLGFGGIGFESIQPNLLNEATGLLEKDLVTVPKGYTARVLVAWGDPIMPGAPDWLPDASQDAAAQEKQFGMNTDGMHFFPLPGSGYLQRTKGLPVPVEGRVYNNRGLLCVNHEYTQEVFLHPTGNTSDAEMTIEKARKTQAAHGVSVVEISKFGWSGLFSIDRFGKSWSVDRNSRYGRRITGNTEMRVSGPAAGDALMKSKKFSIQPNGSFEIGINDGYTAYGTLNNCAHGITPWGTYLTAEENFQGYFANRTFSNDQADDVNNDVLANLGLEGKKADIVNGQRRYGIPTSSGYRWPVVDPRFDAFDNPLEPHLFGWMVEIDPYDPNSKPVKRTSLGRIRHESAQYVVDDNNRLAYYTGDDNVNEYIYKFVCSRQYNPNVRSANRDLLDHGTLYVAKFNDDGTGNWLPLVYGQGGLTPANGFNSQAEVLIKTRQAADRVGATMMDRPEWIAERPRIGGFNEVEVYCALTNNSRRGTTPSSVNNPDGTTPGGSSRPPVDAANPRESNIYGHIIRWRETGRSVASTTFNWDIYVLCGDRQDNDPNRKGNINGDHDFVAPDGLWFDYYGRLWIQTDQSGTGTGTLRNIGSNSMVCANPNDPREIKLFLSSPTDCEVTGVITTPDHKTMFINIQHPGSRGSVANPTSRSNWPHSQGYGPQGRPRSATVVITRDDGGIIGE</sequence>
<accession>A0A166JUM6</accession>
<dbReference type="RefSeq" id="WP_063872494.1">
    <property type="nucleotide sequence ID" value="NZ_CAWMRI010000110.1"/>
</dbReference>
<organism evidence="2 3">
    <name type="scientific">Nodularia spumigena CENA596</name>
    <dbReference type="NCBI Taxonomy" id="1819295"/>
    <lineage>
        <taxon>Bacteria</taxon>
        <taxon>Bacillati</taxon>
        <taxon>Cyanobacteriota</taxon>
        <taxon>Cyanophyceae</taxon>
        <taxon>Nostocales</taxon>
        <taxon>Nodulariaceae</taxon>
        <taxon>Nodularia</taxon>
    </lineage>
</organism>
<reference evidence="2 3" key="1">
    <citation type="submission" date="2016-04" db="EMBL/GenBank/DDBJ databases">
        <title>Draft Genome Assembly of the Bloom-forming Cyanobacterium Nodularia spumigena Strain CENA596 in Shrimp Production Ponds.</title>
        <authorList>
            <person name="Popin R.V."/>
            <person name="Rigonato J."/>
            <person name="Abreu V.A."/>
            <person name="Andreote A.P."/>
            <person name="Silveira S.B."/>
            <person name="Odebrecht C."/>
            <person name="Fiore M.F."/>
        </authorList>
    </citation>
    <scope>NUCLEOTIDE SEQUENCE [LARGE SCALE GENOMIC DNA]</scope>
    <source>
        <strain evidence="2 3">CENA596</strain>
    </source>
</reference>
<dbReference type="InterPro" id="IPR008557">
    <property type="entry name" value="PhoX"/>
</dbReference>
<evidence type="ECO:0000313" key="3">
    <source>
        <dbReference type="Proteomes" id="UP000076555"/>
    </source>
</evidence>
<gene>
    <name evidence="2" type="ORF">A2T98_09045</name>
</gene>
<dbReference type="PANTHER" id="PTHR35399">
    <property type="entry name" value="SLR8030 PROTEIN"/>
    <property type="match status" value="1"/>
</dbReference>
<dbReference type="PROSITE" id="PS51318">
    <property type="entry name" value="TAT"/>
    <property type="match status" value="1"/>
</dbReference>
<dbReference type="EMBL" id="LWAJ01000110">
    <property type="protein sequence ID" value="KZL50151.1"/>
    <property type="molecule type" value="Genomic_DNA"/>
</dbReference>
<feature type="region of interest" description="Disordered" evidence="1">
    <location>
        <begin position="698"/>
        <end position="728"/>
    </location>
</feature>
<comment type="caution">
    <text evidence="2">The sequence shown here is derived from an EMBL/GenBank/DDBJ whole genome shotgun (WGS) entry which is preliminary data.</text>
</comment>
<feature type="region of interest" description="Disordered" evidence="1">
    <location>
        <begin position="538"/>
        <end position="569"/>
    </location>
</feature>
<proteinExistence type="predicted"/>
<name>A0A166JUM6_NODSP</name>
<dbReference type="InterPro" id="IPR006311">
    <property type="entry name" value="TAT_signal"/>
</dbReference>
<evidence type="ECO:0000313" key="2">
    <source>
        <dbReference type="EMBL" id="KZL50151.1"/>
    </source>
</evidence>
<feature type="compositionally biased region" description="Polar residues" evidence="1">
    <location>
        <begin position="704"/>
        <end position="716"/>
    </location>
</feature>
<dbReference type="Proteomes" id="UP000076555">
    <property type="component" value="Unassembled WGS sequence"/>
</dbReference>
<dbReference type="AlphaFoldDB" id="A0A166JUM6"/>
<feature type="compositionally biased region" description="Polar residues" evidence="1">
    <location>
        <begin position="538"/>
        <end position="553"/>
    </location>
</feature>